<name>A0A835GEY2_SPOEX</name>
<sequence length="244" mass="28105">NFHLRDIHYTGEIGHKPLKYKPLSTKDQIASEKAADVVDFIQLVPKIDPLKRAILPPVGIDIPLFFLKGKVYMKRVIMSGLKQLELRHLEMRMINLRTDVNINFPLISIAGDFYLQAYISFVPLFLKCHLRSKQNKTLYDLNIMATTGGRKIRSPWIDEVVLQINNIFASVNIKDVKVNITDIEMNGFEEMTGPPVMQLFSDSRRKSKNSTFEKILGVGLKMINRKLLNIPFEAFEEYITSETY</sequence>
<comment type="caution">
    <text evidence="1">The sequence shown here is derived from an EMBL/GenBank/DDBJ whole genome shotgun (WGS) entry which is preliminary data.</text>
</comment>
<gene>
    <name evidence="1" type="ORF">HW555_007062</name>
</gene>
<organism evidence="1 2">
    <name type="scientific">Spodoptera exigua</name>
    <name type="common">Beet armyworm</name>
    <name type="synonym">Noctua fulgens</name>
    <dbReference type="NCBI Taxonomy" id="7107"/>
    <lineage>
        <taxon>Eukaryota</taxon>
        <taxon>Metazoa</taxon>
        <taxon>Ecdysozoa</taxon>
        <taxon>Arthropoda</taxon>
        <taxon>Hexapoda</taxon>
        <taxon>Insecta</taxon>
        <taxon>Pterygota</taxon>
        <taxon>Neoptera</taxon>
        <taxon>Endopterygota</taxon>
        <taxon>Lepidoptera</taxon>
        <taxon>Glossata</taxon>
        <taxon>Ditrysia</taxon>
        <taxon>Noctuoidea</taxon>
        <taxon>Noctuidae</taxon>
        <taxon>Amphipyrinae</taxon>
        <taxon>Spodoptera</taxon>
    </lineage>
</organism>
<dbReference type="InterPro" id="IPR038606">
    <property type="entry name" value="To_sf"/>
</dbReference>
<evidence type="ECO:0000313" key="1">
    <source>
        <dbReference type="EMBL" id="KAF9415186.1"/>
    </source>
</evidence>
<evidence type="ECO:0000313" key="2">
    <source>
        <dbReference type="Proteomes" id="UP000648187"/>
    </source>
</evidence>
<accession>A0A835GEY2</accession>
<protein>
    <submittedName>
        <fullName evidence="1">Uncharacterized protein</fullName>
    </submittedName>
</protein>
<reference evidence="1" key="1">
    <citation type="submission" date="2020-08" db="EMBL/GenBank/DDBJ databases">
        <title>Spodoptera exigua strain:BAW_Kor-Di-RS1 Genome sequencing and assembly.</title>
        <authorList>
            <person name="Kim J."/>
            <person name="Nam H.Y."/>
            <person name="Kwon M."/>
            <person name="Choi J.H."/>
            <person name="Cho S.R."/>
            <person name="Kim G.-H."/>
        </authorList>
    </citation>
    <scope>NUCLEOTIDE SEQUENCE</scope>
    <source>
        <strain evidence="1">BAW_Kor-Di-RS1</strain>
        <tissue evidence="1">Whole-body</tissue>
    </source>
</reference>
<keyword evidence="2" id="KW-1185">Reference proteome</keyword>
<feature type="non-terminal residue" evidence="1">
    <location>
        <position position="1"/>
    </location>
</feature>
<dbReference type="EMBL" id="JACKWZ010000115">
    <property type="protein sequence ID" value="KAF9415186.1"/>
    <property type="molecule type" value="Genomic_DNA"/>
</dbReference>
<dbReference type="Gene3D" id="3.15.10.30">
    <property type="entry name" value="Haemolymph juvenile hormone binding protein"/>
    <property type="match status" value="1"/>
</dbReference>
<proteinExistence type="predicted"/>
<dbReference type="Proteomes" id="UP000648187">
    <property type="component" value="Unassembled WGS sequence"/>
</dbReference>
<dbReference type="AlphaFoldDB" id="A0A835GEY2"/>